<reference evidence="1" key="2">
    <citation type="journal article" date="2015" name="Fish Shellfish Immunol.">
        <title>Early steps in the European eel (Anguilla anguilla)-Vibrio vulnificus interaction in the gills: Role of the RtxA13 toxin.</title>
        <authorList>
            <person name="Callol A."/>
            <person name="Pajuelo D."/>
            <person name="Ebbesson L."/>
            <person name="Teles M."/>
            <person name="MacKenzie S."/>
            <person name="Amaro C."/>
        </authorList>
    </citation>
    <scope>NUCLEOTIDE SEQUENCE</scope>
</reference>
<protein>
    <submittedName>
        <fullName evidence="1">Uncharacterized protein</fullName>
    </submittedName>
</protein>
<dbReference type="AlphaFoldDB" id="A0A0E9UEE1"/>
<sequence>MSWMFSPLRSQFLTLRKCNWC</sequence>
<accession>A0A0E9UEE1</accession>
<dbReference type="EMBL" id="GBXM01044420">
    <property type="protein sequence ID" value="JAH64157.1"/>
    <property type="molecule type" value="Transcribed_RNA"/>
</dbReference>
<reference evidence="1" key="1">
    <citation type="submission" date="2014-11" db="EMBL/GenBank/DDBJ databases">
        <authorList>
            <person name="Amaro Gonzalez C."/>
        </authorList>
    </citation>
    <scope>NUCLEOTIDE SEQUENCE</scope>
</reference>
<name>A0A0E9UEE1_ANGAN</name>
<proteinExistence type="predicted"/>
<evidence type="ECO:0000313" key="1">
    <source>
        <dbReference type="EMBL" id="JAH64157.1"/>
    </source>
</evidence>
<organism evidence="1">
    <name type="scientific">Anguilla anguilla</name>
    <name type="common">European freshwater eel</name>
    <name type="synonym">Muraena anguilla</name>
    <dbReference type="NCBI Taxonomy" id="7936"/>
    <lineage>
        <taxon>Eukaryota</taxon>
        <taxon>Metazoa</taxon>
        <taxon>Chordata</taxon>
        <taxon>Craniata</taxon>
        <taxon>Vertebrata</taxon>
        <taxon>Euteleostomi</taxon>
        <taxon>Actinopterygii</taxon>
        <taxon>Neopterygii</taxon>
        <taxon>Teleostei</taxon>
        <taxon>Anguilliformes</taxon>
        <taxon>Anguillidae</taxon>
        <taxon>Anguilla</taxon>
    </lineage>
</organism>